<dbReference type="Pfam" id="PF08478">
    <property type="entry name" value="POTRA_1"/>
    <property type="match status" value="1"/>
</dbReference>
<keyword evidence="3 6" id="KW-0812">Transmembrane</keyword>
<keyword evidence="5" id="KW-0131">Cell cycle</keyword>
<sequence>MERKHGVPLRSRLAVRWRRWAHGARKGAAGWRRAILQWSAITLASLILLAAGIVAFSPLGHVEEIRVTRTDPRLDIEEVQKVLAPLFDRSLVTVFGPEVRSLLEQEIPDIRAVTVSKHYPSQLFVRVELSPLVARARVLSPEEEKQPPRGSGGIIGYVTDRGTYALVPQGFAGGVVLPLLDLVDWGIRPQAGAPILSQDFLERMDQAVTTLQMQFGQEVQRRVVFIRAQEFHLTVEKVNLWFDVRSPLEAQLLRYRIFLRSVGFAEAKAYIDLRLADRVVYR</sequence>
<reference evidence="8 9" key="2">
    <citation type="journal article" date="2016" name="PeerJ">
        <title>Analysis of five complete genome sequences for members of the class Peribacteria in the recently recognized Peregrinibacteria bacterial phylum.</title>
        <authorList>
            <person name="Anantharaman K."/>
            <person name="Brown C.T."/>
            <person name="Burstein D."/>
            <person name="Castelle C.J."/>
            <person name="Probst A.J."/>
            <person name="Thomas B.C."/>
            <person name="Williams K.H."/>
            <person name="Banfield J.F."/>
        </authorList>
    </citation>
    <scope>NUCLEOTIDE SEQUENCE [LARGE SCALE GENOMIC DNA]</scope>
    <source>
        <strain evidence="8">RIFOXYD1_FULL_PER-ii_59_16</strain>
    </source>
</reference>
<evidence type="ECO:0000256" key="4">
    <source>
        <dbReference type="ARBA" id="ARBA00022989"/>
    </source>
</evidence>
<accession>A0A0S1SWP2</accession>
<feature type="domain" description="POTRA" evidence="7">
    <location>
        <begin position="62"/>
        <end position="128"/>
    </location>
</feature>
<dbReference type="InterPro" id="IPR013685">
    <property type="entry name" value="POTRA_FtsQ_type"/>
</dbReference>
<dbReference type="EMBL" id="CP013065">
    <property type="protein sequence ID" value="ALM13760.1"/>
    <property type="molecule type" value="Genomic_DNA"/>
</dbReference>
<accession>A0A0S1SRW9</accession>
<evidence type="ECO:0000256" key="3">
    <source>
        <dbReference type="ARBA" id="ARBA00022692"/>
    </source>
</evidence>
<organism evidence="8 9">
    <name type="scientific">Candidatus Peribacter riflensis</name>
    <dbReference type="NCBI Taxonomy" id="1735162"/>
    <lineage>
        <taxon>Bacteria</taxon>
        <taxon>Candidatus Peregrinibacteriota</taxon>
        <taxon>Candidatus Peribacteria</taxon>
        <taxon>Candidatus Peribacterales</taxon>
        <taxon>Candidatus Peribacteraceae</taxon>
        <taxon>Candidatus Peribacter</taxon>
    </lineage>
</organism>
<keyword evidence="2" id="KW-0132">Cell division</keyword>
<name>A0A0S1SVL8_9BACT</name>
<feature type="transmembrane region" description="Helical" evidence="6">
    <location>
        <begin position="35"/>
        <end position="56"/>
    </location>
</feature>
<evidence type="ECO:0000259" key="7">
    <source>
        <dbReference type="Pfam" id="PF08478"/>
    </source>
</evidence>
<evidence type="ECO:0000256" key="6">
    <source>
        <dbReference type="SAM" id="Phobius"/>
    </source>
</evidence>
<keyword evidence="4 6" id="KW-1133">Transmembrane helix</keyword>
<dbReference type="AlphaFoldDB" id="A0A0S1SVL8"/>
<keyword evidence="6" id="KW-0472">Membrane</keyword>
<accession>A0A0S1SVL8</accession>
<accession>A0A0S1SN03</accession>
<evidence type="ECO:0000313" key="8">
    <source>
        <dbReference type="EMBL" id="ALM13760.1"/>
    </source>
</evidence>
<dbReference type="Proteomes" id="UP000069135">
    <property type="component" value="Chromosome"/>
</dbReference>
<reference evidence="9" key="1">
    <citation type="submission" date="2015-10" db="EMBL/GenBank/DDBJ databases">
        <title>Analysis of five complete genome sequences for members of the class Peribacteria in the recently recognized Peregrinibacteria bacterial phylum.</title>
        <authorList>
            <person name="Anantharaman K."/>
            <person name="Brown C.T."/>
            <person name="Burstein D."/>
            <person name="Castelle C.J."/>
            <person name="Probst A.J."/>
            <person name="Thomas B.C."/>
            <person name="Williams K.H."/>
            <person name="Banfield J.F."/>
        </authorList>
    </citation>
    <scope>NUCLEOTIDE SEQUENCE [LARGE SCALE GENOMIC DNA]</scope>
</reference>
<dbReference type="STRING" id="1735162.PeribacterB2_1101"/>
<evidence type="ECO:0000256" key="2">
    <source>
        <dbReference type="ARBA" id="ARBA00022618"/>
    </source>
</evidence>
<gene>
    <name evidence="8" type="ORF">PeribacterD1_1099</name>
</gene>
<evidence type="ECO:0000256" key="5">
    <source>
        <dbReference type="ARBA" id="ARBA00023306"/>
    </source>
</evidence>
<evidence type="ECO:0000313" key="9">
    <source>
        <dbReference type="Proteomes" id="UP000069135"/>
    </source>
</evidence>
<evidence type="ECO:0000256" key="1">
    <source>
        <dbReference type="ARBA" id="ARBA00022475"/>
    </source>
</evidence>
<keyword evidence="1" id="KW-1003">Cell membrane</keyword>
<protein>
    <recommendedName>
        <fullName evidence="7">POTRA domain-containing protein</fullName>
    </recommendedName>
</protein>
<proteinExistence type="predicted"/>